<comment type="similarity">
    <text evidence="1">Belongs to the DNA polymerase type-B family.</text>
</comment>
<dbReference type="InterPro" id="IPR036397">
    <property type="entry name" value="RNaseH_sf"/>
</dbReference>
<feature type="domain" description="DNA-directed DNA polymerase family B multifunctional" evidence="8">
    <location>
        <begin position="27"/>
        <end position="180"/>
    </location>
</feature>
<keyword evidence="6" id="KW-0238">DNA-binding</keyword>
<keyword evidence="3 9" id="KW-0808">Transferase</keyword>
<reference evidence="9" key="2">
    <citation type="journal article" date="2014" name="ISME J.">
        <title>Microbial stratification in low pH oxic and suboxic macroscopic growths along an acid mine drainage.</title>
        <authorList>
            <person name="Mendez-Garcia C."/>
            <person name="Mesa V."/>
            <person name="Sprenger R.R."/>
            <person name="Richter M."/>
            <person name="Diez M.S."/>
            <person name="Solano J."/>
            <person name="Bargiela R."/>
            <person name="Golyshina O.V."/>
            <person name="Manteca A."/>
            <person name="Ramos J.L."/>
            <person name="Gallego J.R."/>
            <person name="Llorente I."/>
            <person name="Martins Dos Santos V.A."/>
            <person name="Jensen O.N."/>
            <person name="Pelaez A.I."/>
            <person name="Sanchez J."/>
            <person name="Ferrer M."/>
        </authorList>
    </citation>
    <scope>NUCLEOTIDE SEQUENCE</scope>
</reference>
<proteinExistence type="inferred from homology"/>
<dbReference type="AlphaFoldDB" id="T1DCG9"/>
<dbReference type="GO" id="GO:0000166">
    <property type="term" value="F:nucleotide binding"/>
    <property type="evidence" value="ECO:0007669"/>
    <property type="project" value="InterPro"/>
</dbReference>
<dbReference type="SUPFAM" id="SSF56672">
    <property type="entry name" value="DNA/RNA polymerases"/>
    <property type="match status" value="1"/>
</dbReference>
<protein>
    <recommendedName>
        <fullName evidence="2">DNA-directed DNA polymerase</fullName>
        <ecNumber evidence="2">2.7.7.7</ecNumber>
    </recommendedName>
</protein>
<dbReference type="InterPro" id="IPR006134">
    <property type="entry name" value="DNA-dir_DNA_pol_B_multi_dom"/>
</dbReference>
<dbReference type="GO" id="GO:0003887">
    <property type="term" value="F:DNA-directed DNA polymerase activity"/>
    <property type="evidence" value="ECO:0007669"/>
    <property type="project" value="UniProtKB-KW"/>
</dbReference>
<dbReference type="Gene3D" id="3.30.420.10">
    <property type="entry name" value="Ribonuclease H-like superfamily/Ribonuclease H"/>
    <property type="match status" value="1"/>
</dbReference>
<dbReference type="InterPro" id="IPR023211">
    <property type="entry name" value="DNA_pol_palm_dom_sf"/>
</dbReference>
<evidence type="ECO:0000256" key="7">
    <source>
        <dbReference type="ARBA" id="ARBA00049244"/>
    </source>
</evidence>
<evidence type="ECO:0000313" key="9">
    <source>
        <dbReference type="EMBL" id="EQD79780.1"/>
    </source>
</evidence>
<keyword evidence="5 9" id="KW-0239">DNA-directed DNA polymerase</keyword>
<dbReference type="InterPro" id="IPR006172">
    <property type="entry name" value="DNA-dir_DNA_pol_B"/>
</dbReference>
<accession>T1DCG9</accession>
<evidence type="ECO:0000256" key="5">
    <source>
        <dbReference type="ARBA" id="ARBA00022932"/>
    </source>
</evidence>
<evidence type="ECO:0000259" key="8">
    <source>
        <dbReference type="Pfam" id="PF00136"/>
    </source>
</evidence>
<dbReference type="PRINTS" id="PR00106">
    <property type="entry name" value="DNAPOLB"/>
</dbReference>
<keyword evidence="4 9" id="KW-0548">Nucleotidyltransferase</keyword>
<dbReference type="EMBL" id="AUZY01000023">
    <property type="protein sequence ID" value="EQD79780.1"/>
    <property type="molecule type" value="Genomic_DNA"/>
</dbReference>
<name>T1DCG9_9ZZZZ</name>
<comment type="caution">
    <text evidence="9">The sequence shown here is derived from an EMBL/GenBank/DDBJ whole genome shotgun (WGS) entry which is preliminary data.</text>
</comment>
<dbReference type="EC" id="2.7.7.7" evidence="2"/>
<comment type="catalytic activity">
    <reaction evidence="7">
        <text>DNA(n) + a 2'-deoxyribonucleoside 5'-triphosphate = DNA(n+1) + diphosphate</text>
        <dbReference type="Rhea" id="RHEA:22508"/>
        <dbReference type="Rhea" id="RHEA-COMP:17339"/>
        <dbReference type="Rhea" id="RHEA-COMP:17340"/>
        <dbReference type="ChEBI" id="CHEBI:33019"/>
        <dbReference type="ChEBI" id="CHEBI:61560"/>
        <dbReference type="ChEBI" id="CHEBI:173112"/>
        <dbReference type="EC" id="2.7.7.7"/>
    </reaction>
</comment>
<evidence type="ECO:0000256" key="6">
    <source>
        <dbReference type="ARBA" id="ARBA00023125"/>
    </source>
</evidence>
<dbReference type="Gene3D" id="3.90.1600.10">
    <property type="entry name" value="Palm domain of DNA polymerase"/>
    <property type="match status" value="1"/>
</dbReference>
<dbReference type="PANTHER" id="PTHR10322">
    <property type="entry name" value="DNA POLYMERASE CATALYTIC SUBUNIT"/>
    <property type="match status" value="1"/>
</dbReference>
<feature type="non-terminal residue" evidence="9">
    <location>
        <position position="192"/>
    </location>
</feature>
<dbReference type="InterPro" id="IPR050240">
    <property type="entry name" value="DNA_pol_type-B"/>
</dbReference>
<reference evidence="9" key="1">
    <citation type="submission" date="2013-08" db="EMBL/GenBank/DDBJ databases">
        <authorList>
            <person name="Mendez C."/>
            <person name="Richter M."/>
            <person name="Ferrer M."/>
            <person name="Sanchez J."/>
        </authorList>
    </citation>
    <scope>NUCLEOTIDE SEQUENCE</scope>
</reference>
<evidence type="ECO:0000256" key="3">
    <source>
        <dbReference type="ARBA" id="ARBA00022679"/>
    </source>
</evidence>
<dbReference type="PANTHER" id="PTHR10322:SF23">
    <property type="entry name" value="DNA POLYMERASE DELTA CATALYTIC SUBUNIT"/>
    <property type="match status" value="1"/>
</dbReference>
<evidence type="ECO:0000256" key="2">
    <source>
        <dbReference type="ARBA" id="ARBA00012417"/>
    </source>
</evidence>
<dbReference type="InterPro" id="IPR043502">
    <property type="entry name" value="DNA/RNA_pol_sf"/>
</dbReference>
<sequence>ADLTLRIYEKLRVVDRNMFMSTVTKLPLDDVTNGGTSNYVDSILIREADRKNIGVKLTYRVDKSGPIEGGYVRSIGAGLYSNVVVLDFKSMYPSMIIKYNICFTTLSSDGRIVAPNGVRYLDPEQKEGLIPKILQDLMRERDDVKKMAKNAPTEADRNYYDGVQGAIKILMNTFYGVLASSFYRFTNPEIGS</sequence>
<feature type="non-terminal residue" evidence="9">
    <location>
        <position position="1"/>
    </location>
</feature>
<evidence type="ECO:0000256" key="1">
    <source>
        <dbReference type="ARBA" id="ARBA00005755"/>
    </source>
</evidence>
<organism evidence="9">
    <name type="scientific">mine drainage metagenome</name>
    <dbReference type="NCBI Taxonomy" id="410659"/>
    <lineage>
        <taxon>unclassified sequences</taxon>
        <taxon>metagenomes</taxon>
        <taxon>ecological metagenomes</taxon>
    </lineage>
</organism>
<dbReference type="GO" id="GO:0003677">
    <property type="term" value="F:DNA binding"/>
    <property type="evidence" value="ECO:0007669"/>
    <property type="project" value="UniProtKB-KW"/>
</dbReference>
<dbReference type="Gene3D" id="1.10.287.690">
    <property type="entry name" value="Helix hairpin bin"/>
    <property type="match status" value="1"/>
</dbReference>
<gene>
    <name evidence="9" type="ORF">B1B_00032</name>
</gene>
<dbReference type="Pfam" id="PF00136">
    <property type="entry name" value="DNA_pol_B"/>
    <property type="match status" value="1"/>
</dbReference>
<evidence type="ECO:0000256" key="4">
    <source>
        <dbReference type="ARBA" id="ARBA00022695"/>
    </source>
</evidence>